<feature type="signal peptide" evidence="2">
    <location>
        <begin position="1"/>
        <end position="26"/>
    </location>
</feature>
<keyword evidence="2" id="KW-0732">Signal</keyword>
<gene>
    <name evidence="3" type="ORF">E5162_04190</name>
</gene>
<evidence type="ECO:0000256" key="1">
    <source>
        <dbReference type="SAM" id="MobiDB-lite"/>
    </source>
</evidence>
<name>A0A4S2HFP0_9PROT</name>
<feature type="region of interest" description="Disordered" evidence="1">
    <location>
        <begin position="36"/>
        <end position="56"/>
    </location>
</feature>
<evidence type="ECO:0000256" key="2">
    <source>
        <dbReference type="SAM" id="SignalP"/>
    </source>
</evidence>
<feature type="chain" id="PRO_5020606350" description="Polymer-forming cytoskeletal protein" evidence="2">
    <location>
        <begin position="27"/>
        <end position="228"/>
    </location>
</feature>
<protein>
    <recommendedName>
        <fullName evidence="5">Polymer-forming cytoskeletal protein</fullName>
    </recommendedName>
</protein>
<keyword evidence="4" id="KW-1185">Reference proteome</keyword>
<dbReference type="Proteomes" id="UP000305451">
    <property type="component" value="Unassembled WGS sequence"/>
</dbReference>
<dbReference type="RefSeq" id="WP_158291189.1">
    <property type="nucleotide sequence ID" value="NZ_SRXV01000001.1"/>
</dbReference>
<dbReference type="EMBL" id="SRXV01000001">
    <property type="protein sequence ID" value="TGY94482.1"/>
    <property type="molecule type" value="Genomic_DNA"/>
</dbReference>
<accession>A0A4S2HFP0</accession>
<proteinExistence type="predicted"/>
<reference evidence="3 4" key="1">
    <citation type="journal article" date="2013" name="Int. J. Syst. Evol. Microbiol.">
        <title>Marinicauda pacifica gen. nov., sp. nov., a prosthecate alphaproteobacterium of the family Hyphomonadaceae isolated from deep seawater.</title>
        <authorList>
            <person name="Zhang X.Y."/>
            <person name="Li G.W."/>
            <person name="Wang C.S."/>
            <person name="Zhang Y.J."/>
            <person name="Xu X.W."/>
            <person name="Li H."/>
            <person name="Liu A."/>
            <person name="Liu C."/>
            <person name="Xie B.B."/>
            <person name="Qin Q.L."/>
            <person name="Xu Z."/>
            <person name="Chen X.L."/>
            <person name="Zhou B.C."/>
            <person name="Zhang Y.Z."/>
        </authorList>
    </citation>
    <scope>NUCLEOTIDE SEQUENCE [LARGE SCALE GENOMIC DNA]</scope>
    <source>
        <strain evidence="3 4">P-1 km-3</strain>
    </source>
</reference>
<evidence type="ECO:0000313" key="4">
    <source>
        <dbReference type="Proteomes" id="UP000305451"/>
    </source>
</evidence>
<dbReference type="AlphaFoldDB" id="A0A4S2HFP0"/>
<evidence type="ECO:0008006" key="5">
    <source>
        <dbReference type="Google" id="ProtNLM"/>
    </source>
</evidence>
<evidence type="ECO:0000313" key="3">
    <source>
        <dbReference type="EMBL" id="TGY94482.1"/>
    </source>
</evidence>
<comment type="caution">
    <text evidence="3">The sequence shown here is derived from an EMBL/GenBank/DDBJ whole genome shotgun (WGS) entry which is preliminary data.</text>
</comment>
<sequence>MMSNLVGLISSGVVLVAAAAGAPALAQDSEFNGLAGTYDSDTEGNREMNGTAVTSRGRVGGDLEMNGASVDVEGEIGGDADLNGASIEVDARIHGRTIANGAGIDLEGWYGGPVDVNAAGVEFAGVFEGPIRARVGGATLSGTFQEAVDISGEGRGGLFRRGDRSEIVISGDLQAGGTICAHEVVFRSRAALGAPLTVMADNEPELNELIDASLVTFTPREDRDCNGD</sequence>
<organism evidence="3 4">
    <name type="scientific">Marinicauda pacifica</name>
    <dbReference type="NCBI Taxonomy" id="1133559"/>
    <lineage>
        <taxon>Bacteria</taxon>
        <taxon>Pseudomonadati</taxon>
        <taxon>Pseudomonadota</taxon>
        <taxon>Alphaproteobacteria</taxon>
        <taxon>Maricaulales</taxon>
        <taxon>Maricaulaceae</taxon>
        <taxon>Marinicauda</taxon>
    </lineage>
</organism>